<name>A0AAD4U4F8_OVIAM</name>
<gene>
    <name evidence="2" type="ORF">MG293_011283</name>
</gene>
<dbReference type="AlphaFoldDB" id="A0AAD4U4F8"/>
<keyword evidence="3" id="KW-1185">Reference proteome</keyword>
<reference evidence="2" key="1">
    <citation type="submission" date="2022-03" db="EMBL/GenBank/DDBJ databases">
        <title>Genomic analyses of argali, domestic sheep and their hybrids provide insights into chromosomal evolution, heterosis and genetic basis of agronomic traits.</title>
        <authorList>
            <person name="Li M."/>
        </authorList>
    </citation>
    <scope>NUCLEOTIDE SEQUENCE</scope>
    <source>
        <strain evidence="2">CAU-MHL-2022a</strain>
        <tissue evidence="2">Skin</tissue>
    </source>
</reference>
<evidence type="ECO:0000256" key="1">
    <source>
        <dbReference type="SAM" id="MobiDB-lite"/>
    </source>
</evidence>
<evidence type="ECO:0000313" key="3">
    <source>
        <dbReference type="Proteomes" id="UP001214576"/>
    </source>
</evidence>
<proteinExistence type="predicted"/>
<evidence type="ECO:0000313" key="2">
    <source>
        <dbReference type="EMBL" id="KAI4539016.1"/>
    </source>
</evidence>
<sequence length="279" mass="29766">MSEALCLASLPAARRSAVSTGLRGCLEEQALRGHTFGNGLADKGFDRSPPADAPRLTLPHFAAAEVPELVGSGGAPPAPEPIKHPEVVWPQEQSGDHRAALDGLTALIGARQPSRAPGPSVKHSEPRVAPGAAWARDLSGIRALPQVRMIARTRYQQQLSGRKTQCVQLSREEAGRGSHEDPPGSRALSVLEGVANPPLPTVDLGRIWKGKTVEPAPTPTQLTSNMHSAHERFTRHRCPKYLVATDSSNEAEDASCARLPESHSRNTFPGVLQPPHNGL</sequence>
<protein>
    <submittedName>
        <fullName evidence="2">Uncharacterized protein</fullName>
    </submittedName>
</protein>
<accession>A0AAD4U4F8</accession>
<feature type="region of interest" description="Disordered" evidence="1">
    <location>
        <begin position="253"/>
        <end position="279"/>
    </location>
</feature>
<dbReference type="EMBL" id="JAKZEL010000012">
    <property type="protein sequence ID" value="KAI4539016.1"/>
    <property type="molecule type" value="Genomic_DNA"/>
</dbReference>
<comment type="caution">
    <text evidence="2">The sequence shown here is derived from an EMBL/GenBank/DDBJ whole genome shotgun (WGS) entry which is preliminary data.</text>
</comment>
<dbReference type="Proteomes" id="UP001214576">
    <property type="component" value="Unassembled WGS sequence"/>
</dbReference>
<organism evidence="2 3">
    <name type="scientific">Ovis ammon polii</name>
    <dbReference type="NCBI Taxonomy" id="230172"/>
    <lineage>
        <taxon>Eukaryota</taxon>
        <taxon>Metazoa</taxon>
        <taxon>Chordata</taxon>
        <taxon>Craniata</taxon>
        <taxon>Vertebrata</taxon>
        <taxon>Euteleostomi</taxon>
        <taxon>Mammalia</taxon>
        <taxon>Eutheria</taxon>
        <taxon>Laurasiatheria</taxon>
        <taxon>Artiodactyla</taxon>
        <taxon>Ruminantia</taxon>
        <taxon>Pecora</taxon>
        <taxon>Bovidae</taxon>
        <taxon>Caprinae</taxon>
        <taxon>Ovis</taxon>
    </lineage>
</organism>